<dbReference type="InterPro" id="IPR055414">
    <property type="entry name" value="LRR_R13L4/SHOC2-like"/>
</dbReference>
<accession>A0A7J6WHG2</accession>
<dbReference type="Gene3D" id="3.80.10.10">
    <property type="entry name" value="Ribonuclease Inhibitor"/>
    <property type="match status" value="1"/>
</dbReference>
<keyword evidence="5" id="KW-1185">Reference proteome</keyword>
<dbReference type="SUPFAM" id="SSF52058">
    <property type="entry name" value="L domain-like"/>
    <property type="match status" value="1"/>
</dbReference>
<evidence type="ECO:0000259" key="2">
    <source>
        <dbReference type="Pfam" id="PF23559"/>
    </source>
</evidence>
<dbReference type="Proteomes" id="UP000554482">
    <property type="component" value="Unassembled WGS sequence"/>
</dbReference>
<dbReference type="AlphaFoldDB" id="A0A7J6WHG2"/>
<dbReference type="Pfam" id="PF23598">
    <property type="entry name" value="LRR_14"/>
    <property type="match status" value="1"/>
</dbReference>
<evidence type="ECO:0000313" key="5">
    <source>
        <dbReference type="Proteomes" id="UP000554482"/>
    </source>
</evidence>
<keyword evidence="1" id="KW-0677">Repeat</keyword>
<comment type="caution">
    <text evidence="4">The sequence shown here is derived from an EMBL/GenBank/DDBJ whole genome shotgun (WGS) entry which is preliminary data.</text>
</comment>
<evidence type="ECO:0000313" key="4">
    <source>
        <dbReference type="EMBL" id="KAF5196338.1"/>
    </source>
</evidence>
<dbReference type="EMBL" id="JABWDY010016124">
    <property type="protein sequence ID" value="KAF5196338.1"/>
    <property type="molecule type" value="Genomic_DNA"/>
</dbReference>
<feature type="domain" description="Disease resistance protein winged helix" evidence="2">
    <location>
        <begin position="1"/>
        <end position="42"/>
    </location>
</feature>
<sequence>MEEFAGFYLDELIQRSLVQVTRIDERNRVKECRLHDLIREFIITKARNQNLATIITEKQEESQFLSSNDSTRRKPPRLLSISFIGGDQDNGSKILSENNTSCFHICSLFLFLANESWISRSSSTTLFTSFRLLRVLDIGYADLEEFPSQVVNLLYLRYLSLRSNYRISSVPDSVGKLIHLETLNLKNTIIKELPTGILKLRQLRNLFAFSLSGDNGGVKLPLRISSLTSLEKLEWIDADEEGSGILVKELGMLTQLRRLSICNLREDSMQLFASVQKMKYLRSFKVWSKSNKLLHSSNLSSPSPSLKCLHMDGAFGNIPGWIPSLQNLEELQLCYSGFKSDLIEVLQVLPNLVILGLLNGSFAGEELSFAKGGFPRLKTLTLVGLMKLNKVEVEEGSLPVIRAIRFTHCEKLKLLLGLESLTTLDEIISGNMWIGWSSIVGNQGTFHRFKSFRIIELL</sequence>
<dbReference type="OrthoDB" id="598235at2759"/>
<dbReference type="Pfam" id="PF23559">
    <property type="entry name" value="WHD_DRP"/>
    <property type="match status" value="1"/>
</dbReference>
<organism evidence="4 5">
    <name type="scientific">Thalictrum thalictroides</name>
    <name type="common">Rue-anemone</name>
    <name type="synonym">Anemone thalictroides</name>
    <dbReference type="NCBI Taxonomy" id="46969"/>
    <lineage>
        <taxon>Eukaryota</taxon>
        <taxon>Viridiplantae</taxon>
        <taxon>Streptophyta</taxon>
        <taxon>Embryophyta</taxon>
        <taxon>Tracheophyta</taxon>
        <taxon>Spermatophyta</taxon>
        <taxon>Magnoliopsida</taxon>
        <taxon>Ranunculales</taxon>
        <taxon>Ranunculaceae</taxon>
        <taxon>Thalictroideae</taxon>
        <taxon>Thalictrum</taxon>
    </lineage>
</organism>
<name>A0A7J6WHG2_THATH</name>
<evidence type="ECO:0000256" key="1">
    <source>
        <dbReference type="ARBA" id="ARBA00022737"/>
    </source>
</evidence>
<dbReference type="InterPro" id="IPR058922">
    <property type="entry name" value="WHD_DRP"/>
</dbReference>
<gene>
    <name evidence="4" type="ORF">FRX31_014076</name>
</gene>
<dbReference type="PANTHER" id="PTHR47186:SF57">
    <property type="entry name" value="OS02G0478300 PROTEIN"/>
    <property type="match status" value="1"/>
</dbReference>
<dbReference type="InterPro" id="IPR032675">
    <property type="entry name" value="LRR_dom_sf"/>
</dbReference>
<protein>
    <submittedName>
        <fullName evidence="4">Disease resistance protein</fullName>
    </submittedName>
</protein>
<evidence type="ECO:0000259" key="3">
    <source>
        <dbReference type="Pfam" id="PF23598"/>
    </source>
</evidence>
<dbReference type="PANTHER" id="PTHR47186">
    <property type="entry name" value="LEUCINE-RICH REPEAT-CONTAINING PROTEIN 57"/>
    <property type="match status" value="1"/>
</dbReference>
<proteinExistence type="predicted"/>
<feature type="domain" description="Disease resistance R13L4/SHOC-2-like LRR" evidence="3">
    <location>
        <begin position="124"/>
        <end position="427"/>
    </location>
</feature>
<reference evidence="4 5" key="1">
    <citation type="submission" date="2020-06" db="EMBL/GenBank/DDBJ databases">
        <title>Transcriptomic and genomic resources for Thalictrum thalictroides and T. hernandezii: Facilitating candidate gene discovery in an emerging model plant lineage.</title>
        <authorList>
            <person name="Arias T."/>
            <person name="Riano-Pachon D.M."/>
            <person name="Di Stilio V.S."/>
        </authorList>
    </citation>
    <scope>NUCLEOTIDE SEQUENCE [LARGE SCALE GENOMIC DNA]</scope>
    <source>
        <strain evidence="5">cv. WT478/WT964</strain>
        <tissue evidence="4">Leaves</tissue>
    </source>
</reference>